<keyword evidence="1" id="KW-1133">Transmembrane helix</keyword>
<dbReference type="Proteomes" id="UP000194236">
    <property type="component" value="Unassembled WGS sequence"/>
</dbReference>
<evidence type="ECO:0000256" key="1">
    <source>
        <dbReference type="SAM" id="Phobius"/>
    </source>
</evidence>
<dbReference type="EMBL" id="MUJZ01042647">
    <property type="protein sequence ID" value="OTF75298.1"/>
    <property type="molecule type" value="Genomic_DNA"/>
</dbReference>
<feature type="transmembrane region" description="Helical" evidence="1">
    <location>
        <begin position="12"/>
        <end position="36"/>
    </location>
</feature>
<dbReference type="AlphaFoldDB" id="A0A1Y3B5T4"/>
<keyword evidence="1" id="KW-0812">Transmembrane</keyword>
<organism evidence="2 3">
    <name type="scientific">Euroglyphus maynei</name>
    <name type="common">Mayne's house dust mite</name>
    <dbReference type="NCBI Taxonomy" id="6958"/>
    <lineage>
        <taxon>Eukaryota</taxon>
        <taxon>Metazoa</taxon>
        <taxon>Ecdysozoa</taxon>
        <taxon>Arthropoda</taxon>
        <taxon>Chelicerata</taxon>
        <taxon>Arachnida</taxon>
        <taxon>Acari</taxon>
        <taxon>Acariformes</taxon>
        <taxon>Sarcoptiformes</taxon>
        <taxon>Astigmata</taxon>
        <taxon>Psoroptidia</taxon>
        <taxon>Analgoidea</taxon>
        <taxon>Pyroglyphidae</taxon>
        <taxon>Pyroglyphinae</taxon>
        <taxon>Euroglyphus</taxon>
    </lineage>
</organism>
<keyword evidence="1" id="KW-0472">Membrane</keyword>
<comment type="caution">
    <text evidence="2">The sequence shown here is derived from an EMBL/GenBank/DDBJ whole genome shotgun (WGS) entry which is preliminary data.</text>
</comment>
<sequence>MKSFMEIKQSVMFYLFNPFPHLQPLIIGLWVGHLIITQPIISAKITGKNGNNQNKSMLNPIIGCLTLIGFFTCFFFIENMNLMNPNLTTFRLTLMLTLGRPMLVGLHAWIIYSCITGHISKFDRLLHL</sequence>
<accession>A0A1Y3B5T4</accession>
<feature type="transmembrane region" description="Helical" evidence="1">
    <location>
        <begin position="57"/>
        <end position="77"/>
    </location>
</feature>
<evidence type="ECO:0000313" key="3">
    <source>
        <dbReference type="Proteomes" id="UP000194236"/>
    </source>
</evidence>
<proteinExistence type="predicted"/>
<gene>
    <name evidence="2" type="ORF">BLA29_008701</name>
</gene>
<keyword evidence="3" id="KW-1185">Reference proteome</keyword>
<evidence type="ECO:0000313" key="2">
    <source>
        <dbReference type="EMBL" id="OTF75298.1"/>
    </source>
</evidence>
<feature type="transmembrane region" description="Helical" evidence="1">
    <location>
        <begin position="97"/>
        <end position="115"/>
    </location>
</feature>
<dbReference type="OrthoDB" id="6513421at2759"/>
<protein>
    <submittedName>
        <fullName evidence="2">Uncharacterized protein</fullName>
    </submittedName>
</protein>
<reference evidence="2 3" key="1">
    <citation type="submission" date="2017-03" db="EMBL/GenBank/DDBJ databases">
        <title>Genome Survey of Euroglyphus maynei.</title>
        <authorList>
            <person name="Arlian L.G."/>
            <person name="Morgan M.S."/>
            <person name="Rider S.D."/>
        </authorList>
    </citation>
    <scope>NUCLEOTIDE SEQUENCE [LARGE SCALE GENOMIC DNA]</scope>
    <source>
        <strain evidence="2">Arlian Lab</strain>
        <tissue evidence="2">Whole body</tissue>
    </source>
</reference>
<name>A0A1Y3B5T4_EURMA</name>